<protein>
    <submittedName>
        <fullName evidence="1">Uncharacterized protein</fullName>
    </submittedName>
</protein>
<reference evidence="1" key="1">
    <citation type="journal article" date="2021" name="bioRxiv">
        <title>Whole Genome Assembly and Annotation of Northern Wild Rice, Zizania palustris L., Supports a Whole Genome Duplication in the Zizania Genus.</title>
        <authorList>
            <person name="Haas M."/>
            <person name="Kono T."/>
            <person name="Macchietto M."/>
            <person name="Millas R."/>
            <person name="McGilp L."/>
            <person name="Shao M."/>
            <person name="Duquette J."/>
            <person name="Hirsch C.N."/>
            <person name="Kimball J."/>
        </authorList>
    </citation>
    <scope>NUCLEOTIDE SEQUENCE</scope>
    <source>
        <tissue evidence="1">Fresh leaf tissue</tissue>
    </source>
</reference>
<gene>
    <name evidence="1" type="ORF">GUJ93_ZPchr0012g21433</name>
</gene>
<evidence type="ECO:0000313" key="1">
    <source>
        <dbReference type="EMBL" id="KAG8095010.1"/>
    </source>
</evidence>
<keyword evidence="2" id="KW-1185">Reference proteome</keyword>
<name>A0A8J5WP64_ZIZPA</name>
<accession>A0A8J5WP64</accession>
<dbReference type="AlphaFoldDB" id="A0A8J5WP64"/>
<evidence type="ECO:0000313" key="2">
    <source>
        <dbReference type="Proteomes" id="UP000729402"/>
    </source>
</evidence>
<dbReference type="EMBL" id="JAAALK010000080">
    <property type="protein sequence ID" value="KAG8095010.1"/>
    <property type="molecule type" value="Genomic_DNA"/>
</dbReference>
<organism evidence="1 2">
    <name type="scientific">Zizania palustris</name>
    <name type="common">Northern wild rice</name>
    <dbReference type="NCBI Taxonomy" id="103762"/>
    <lineage>
        <taxon>Eukaryota</taxon>
        <taxon>Viridiplantae</taxon>
        <taxon>Streptophyta</taxon>
        <taxon>Embryophyta</taxon>
        <taxon>Tracheophyta</taxon>
        <taxon>Spermatophyta</taxon>
        <taxon>Magnoliopsida</taxon>
        <taxon>Liliopsida</taxon>
        <taxon>Poales</taxon>
        <taxon>Poaceae</taxon>
        <taxon>BOP clade</taxon>
        <taxon>Oryzoideae</taxon>
        <taxon>Oryzeae</taxon>
        <taxon>Zizaniinae</taxon>
        <taxon>Zizania</taxon>
    </lineage>
</organism>
<dbReference type="Proteomes" id="UP000729402">
    <property type="component" value="Unassembled WGS sequence"/>
</dbReference>
<reference evidence="1" key="2">
    <citation type="submission" date="2021-02" db="EMBL/GenBank/DDBJ databases">
        <authorList>
            <person name="Kimball J.A."/>
            <person name="Haas M.W."/>
            <person name="Macchietto M."/>
            <person name="Kono T."/>
            <person name="Duquette J."/>
            <person name="Shao M."/>
        </authorList>
    </citation>
    <scope>NUCLEOTIDE SEQUENCE</scope>
    <source>
        <tissue evidence="1">Fresh leaf tissue</tissue>
    </source>
</reference>
<sequence length="86" mass="9261">MPKSSVISRPHPDSLGEILVPSLMAEEWTSSEVLVTEREASVLETLVSEATVPEVAKGVTPDEEIVAEVVVSGGLHMESILDVQRH</sequence>
<proteinExistence type="predicted"/>
<comment type="caution">
    <text evidence="1">The sequence shown here is derived from an EMBL/GenBank/DDBJ whole genome shotgun (WGS) entry which is preliminary data.</text>
</comment>